<keyword evidence="1" id="KW-0812">Transmembrane</keyword>
<reference evidence="3" key="1">
    <citation type="journal article" date="2019" name="Int. J. Syst. Evol. Microbiol.">
        <title>The Global Catalogue of Microorganisms (GCM) 10K type strain sequencing project: providing services to taxonomists for standard genome sequencing and annotation.</title>
        <authorList>
            <consortium name="The Broad Institute Genomics Platform"/>
            <consortium name="The Broad Institute Genome Sequencing Center for Infectious Disease"/>
            <person name="Wu L."/>
            <person name="Ma J."/>
        </authorList>
    </citation>
    <scope>NUCLEOTIDE SEQUENCE [LARGE SCALE GENOMIC DNA]</scope>
    <source>
        <strain evidence="3">CECT 8010</strain>
    </source>
</reference>
<evidence type="ECO:0000313" key="2">
    <source>
        <dbReference type="EMBL" id="MFC4232798.1"/>
    </source>
</evidence>
<proteinExistence type="predicted"/>
<organism evidence="2 3">
    <name type="scientific">Parasediminibacterium paludis</name>
    <dbReference type="NCBI Taxonomy" id="908966"/>
    <lineage>
        <taxon>Bacteria</taxon>
        <taxon>Pseudomonadati</taxon>
        <taxon>Bacteroidota</taxon>
        <taxon>Chitinophagia</taxon>
        <taxon>Chitinophagales</taxon>
        <taxon>Chitinophagaceae</taxon>
        <taxon>Parasediminibacterium</taxon>
    </lineage>
</organism>
<keyword evidence="3" id="KW-1185">Reference proteome</keyword>
<keyword evidence="1" id="KW-0472">Membrane</keyword>
<dbReference type="EMBL" id="JBHSDC010000027">
    <property type="protein sequence ID" value="MFC4232798.1"/>
    <property type="molecule type" value="Genomic_DNA"/>
</dbReference>
<accession>A0ABV8PXG8</accession>
<dbReference type="Proteomes" id="UP001595906">
    <property type="component" value="Unassembled WGS sequence"/>
</dbReference>
<evidence type="ECO:0000313" key="3">
    <source>
        <dbReference type="Proteomes" id="UP001595906"/>
    </source>
</evidence>
<feature type="transmembrane region" description="Helical" evidence="1">
    <location>
        <begin position="6"/>
        <end position="25"/>
    </location>
</feature>
<gene>
    <name evidence="2" type="ORF">ACFOW1_12930</name>
</gene>
<protein>
    <recommendedName>
        <fullName evidence="4">Lipocalin-like domain-containing protein</fullName>
    </recommendedName>
</protein>
<comment type="caution">
    <text evidence="2">The sequence shown here is derived from an EMBL/GenBank/DDBJ whole genome shotgun (WGS) entry which is preliminary data.</text>
</comment>
<name>A0ABV8PXG8_9BACT</name>
<sequence length="132" mass="14551">MKQTFIATIVVASIIIMSISCKWFASKANNKAPFNIVGQWQVDTVINNGKSPAILALSPAIIDSNFKLTFNADSTINVLSAKDSTHNYYYLQADTLFVKQDTAFVPYTLTKTNDSIIAITSKDSLAIILKRQ</sequence>
<dbReference type="PROSITE" id="PS51257">
    <property type="entry name" value="PROKAR_LIPOPROTEIN"/>
    <property type="match status" value="1"/>
</dbReference>
<evidence type="ECO:0000256" key="1">
    <source>
        <dbReference type="SAM" id="Phobius"/>
    </source>
</evidence>
<dbReference type="RefSeq" id="WP_379014791.1">
    <property type="nucleotide sequence ID" value="NZ_JBHSDC010000027.1"/>
</dbReference>
<keyword evidence="1" id="KW-1133">Transmembrane helix</keyword>
<evidence type="ECO:0008006" key="4">
    <source>
        <dbReference type="Google" id="ProtNLM"/>
    </source>
</evidence>